<evidence type="ECO:0000313" key="20">
    <source>
        <dbReference type="EMBL" id="SEG78117.1"/>
    </source>
</evidence>
<evidence type="ECO:0000256" key="1">
    <source>
        <dbReference type="ARBA" id="ARBA00004571"/>
    </source>
</evidence>
<feature type="chain" id="PRO_5009295350" evidence="17">
    <location>
        <begin position="21"/>
        <end position="745"/>
    </location>
</feature>
<feature type="domain" description="TonB-dependent receptor-like beta-barrel" evidence="18">
    <location>
        <begin position="270"/>
        <end position="714"/>
    </location>
</feature>
<dbReference type="GO" id="GO:0015344">
    <property type="term" value="F:siderophore uptake transmembrane transporter activity"/>
    <property type="evidence" value="ECO:0007669"/>
    <property type="project" value="TreeGrafter"/>
</dbReference>
<evidence type="ECO:0000313" key="21">
    <source>
        <dbReference type="Proteomes" id="UP000236743"/>
    </source>
</evidence>
<dbReference type="GO" id="GO:0009279">
    <property type="term" value="C:cell outer membrane"/>
    <property type="evidence" value="ECO:0007669"/>
    <property type="project" value="UniProtKB-SubCell"/>
</dbReference>
<sequence>MCYRRIMNARFILASTASIAALLYGPAAFSQPSAAQSSPAPETSVQLETIVVEGQGEVAGGPVRGYVAQRSATGSKSNTPITAIPQSVSVIGREEIDDRKAQKVDEALRYTAGVTAQAFGPDPDTDWFFIRGFQATQNGVFLDGLSLFAYGFGGFQIDPVLLERVEVLKGPSSALYGGGNPGGIVNLVSKRPNGKTFGSIEAGINNWGNAYTDVDIGVSDKQGLWSTRLTGRISGGDQYTDVAKDFRGVIMPQITYQPTGATRFTAFGMYQALDQIHVGGGFLPYVGTVVNAPFGRIPRKAFLGEPDIDSQKRTQAMVGYEFQHQFDTWTFTQNARYGRMKGSQLGPYGYGYAGPGSPFGNGFLPVGPDNQLYRIGFQERSEVNTFTIDNRLERSFGTGALNHSLLLGADYKYFNIDHTQASGGATTISVTNPVYGAPQGPSSVYLDQNLKQQQLGFYAQDQIRFGGGWLVTLNGRYDYVDKKSVSAPGLLFSPSYEKTEVAFSGRAGLAYEFANGVTPYVSAASFFNPVFDANPNLTGGAAQPFQPETGHQFEAGIKYKPAFMDALFTASAFRLVKQNVLNPAPTVVNPFAQQQLGEVTSTGFEFEAKANITENLKVLAAFTAFDLETTKDSRPLYVGRTPQIVPEVTASGWVDYTFSEGLLKGVSLGGGVRYVGQSWVDNENTLKVPAVTLVDAAIRYKIGDWGVALNVTNLFDKEYVKSCQGISGCGYGDARTVTLSANYKW</sequence>
<reference evidence="20 21" key="1">
    <citation type="submission" date="2016-10" db="EMBL/GenBank/DDBJ databases">
        <authorList>
            <person name="de Groot N.N."/>
        </authorList>
    </citation>
    <scope>NUCLEOTIDE SEQUENCE [LARGE SCALE GENOMIC DNA]</scope>
    <source>
        <strain evidence="20 21">DSM 26656</strain>
    </source>
</reference>
<organism evidence="20 21">
    <name type="scientific">Bosea lathyri</name>
    <dbReference type="NCBI Taxonomy" id="1036778"/>
    <lineage>
        <taxon>Bacteria</taxon>
        <taxon>Pseudomonadati</taxon>
        <taxon>Pseudomonadota</taxon>
        <taxon>Alphaproteobacteria</taxon>
        <taxon>Hyphomicrobiales</taxon>
        <taxon>Boseaceae</taxon>
        <taxon>Bosea</taxon>
    </lineage>
</organism>
<dbReference type="Proteomes" id="UP000236743">
    <property type="component" value="Unassembled WGS sequence"/>
</dbReference>
<dbReference type="GO" id="GO:0015891">
    <property type="term" value="P:siderophore transport"/>
    <property type="evidence" value="ECO:0007669"/>
    <property type="project" value="InterPro"/>
</dbReference>
<dbReference type="PANTHER" id="PTHR32552">
    <property type="entry name" value="FERRICHROME IRON RECEPTOR-RELATED"/>
    <property type="match status" value="1"/>
</dbReference>
<evidence type="ECO:0000259" key="18">
    <source>
        <dbReference type="Pfam" id="PF00593"/>
    </source>
</evidence>
<keyword evidence="6 14" id="KW-0812">Transmembrane</keyword>
<gene>
    <name evidence="20" type="ORF">SAMN04488115_113100</name>
</gene>
<dbReference type="InterPro" id="IPR010916">
    <property type="entry name" value="TonB_box_CS"/>
</dbReference>
<keyword evidence="9" id="KW-0406">Ion transport</keyword>
<accession>A0A1H6CZ74</accession>
<evidence type="ECO:0000256" key="14">
    <source>
        <dbReference type="PROSITE-ProRule" id="PRU01360"/>
    </source>
</evidence>
<evidence type="ECO:0000256" key="6">
    <source>
        <dbReference type="ARBA" id="ARBA00022692"/>
    </source>
</evidence>
<dbReference type="FunFam" id="2.170.130.10:FF:000001">
    <property type="entry name" value="Catecholate siderophore TonB-dependent receptor"/>
    <property type="match status" value="1"/>
</dbReference>
<keyword evidence="11 14" id="KW-0472">Membrane</keyword>
<dbReference type="NCBIfam" id="NF010651">
    <property type="entry name" value="PRK14050.1"/>
    <property type="match status" value="1"/>
</dbReference>
<feature type="short sequence motif" description="TonB box" evidence="15">
    <location>
        <begin position="49"/>
        <end position="55"/>
    </location>
</feature>
<comment type="similarity">
    <text evidence="2 14 16">Belongs to the TonB-dependent receptor family.</text>
</comment>
<dbReference type="AlphaFoldDB" id="A0A1H6CZ74"/>
<evidence type="ECO:0000256" key="9">
    <source>
        <dbReference type="ARBA" id="ARBA00023065"/>
    </source>
</evidence>
<dbReference type="CDD" id="cd01347">
    <property type="entry name" value="ligand_gated_channel"/>
    <property type="match status" value="1"/>
</dbReference>
<protein>
    <submittedName>
        <fullName evidence="20">Iron complex outermembrane recepter protein</fullName>
    </submittedName>
</protein>
<dbReference type="SUPFAM" id="SSF56935">
    <property type="entry name" value="Porins"/>
    <property type="match status" value="1"/>
</dbReference>
<evidence type="ECO:0000256" key="12">
    <source>
        <dbReference type="ARBA" id="ARBA00023170"/>
    </source>
</evidence>
<keyword evidence="13 14" id="KW-0998">Cell outer membrane</keyword>
<evidence type="ECO:0000256" key="4">
    <source>
        <dbReference type="ARBA" id="ARBA00022452"/>
    </source>
</evidence>
<dbReference type="InterPro" id="IPR010105">
    <property type="entry name" value="TonB_sidphr_rcpt"/>
</dbReference>
<dbReference type="Gene3D" id="2.40.170.20">
    <property type="entry name" value="TonB-dependent receptor, beta-barrel domain"/>
    <property type="match status" value="1"/>
</dbReference>
<evidence type="ECO:0000256" key="5">
    <source>
        <dbReference type="ARBA" id="ARBA00022496"/>
    </source>
</evidence>
<dbReference type="Pfam" id="PF07715">
    <property type="entry name" value="Plug"/>
    <property type="match status" value="1"/>
</dbReference>
<dbReference type="RefSeq" id="WP_103875123.1">
    <property type="nucleotide sequence ID" value="NZ_FNUY01000013.1"/>
</dbReference>
<proteinExistence type="inferred from homology"/>
<name>A0A1H6CZ74_9HYPH</name>
<dbReference type="InterPro" id="IPR012910">
    <property type="entry name" value="Plug_dom"/>
</dbReference>
<dbReference type="InterPro" id="IPR036942">
    <property type="entry name" value="Beta-barrel_TonB_sf"/>
</dbReference>
<dbReference type="Gene3D" id="2.170.130.10">
    <property type="entry name" value="TonB-dependent receptor, plug domain"/>
    <property type="match status" value="1"/>
</dbReference>
<feature type="domain" description="TonB-dependent receptor plug" evidence="19">
    <location>
        <begin position="83"/>
        <end position="184"/>
    </location>
</feature>
<keyword evidence="12" id="KW-0675">Receptor</keyword>
<keyword evidence="10 15" id="KW-0798">TonB box</keyword>
<evidence type="ECO:0000259" key="19">
    <source>
        <dbReference type="Pfam" id="PF07715"/>
    </source>
</evidence>
<evidence type="ECO:0000256" key="3">
    <source>
        <dbReference type="ARBA" id="ARBA00022448"/>
    </source>
</evidence>
<comment type="subcellular location">
    <subcellularLocation>
        <location evidence="1 14">Cell outer membrane</location>
        <topology evidence="1 14">Multi-pass membrane protein</topology>
    </subcellularLocation>
</comment>
<evidence type="ECO:0000256" key="17">
    <source>
        <dbReference type="SAM" id="SignalP"/>
    </source>
</evidence>
<dbReference type="PROSITE" id="PS52016">
    <property type="entry name" value="TONB_DEPENDENT_REC_3"/>
    <property type="match status" value="1"/>
</dbReference>
<dbReference type="NCBIfam" id="TIGR01783">
    <property type="entry name" value="TonB-siderophor"/>
    <property type="match status" value="1"/>
</dbReference>
<feature type="signal peptide" evidence="17">
    <location>
        <begin position="1"/>
        <end position="20"/>
    </location>
</feature>
<evidence type="ECO:0000256" key="16">
    <source>
        <dbReference type="RuleBase" id="RU003357"/>
    </source>
</evidence>
<dbReference type="GO" id="GO:0038023">
    <property type="term" value="F:signaling receptor activity"/>
    <property type="evidence" value="ECO:0007669"/>
    <property type="project" value="InterPro"/>
</dbReference>
<dbReference type="Pfam" id="PF00593">
    <property type="entry name" value="TonB_dep_Rec_b-barrel"/>
    <property type="match status" value="1"/>
</dbReference>
<dbReference type="InterPro" id="IPR039426">
    <property type="entry name" value="TonB-dep_rcpt-like"/>
</dbReference>
<dbReference type="EMBL" id="FNUY01000013">
    <property type="protein sequence ID" value="SEG78117.1"/>
    <property type="molecule type" value="Genomic_DNA"/>
</dbReference>
<evidence type="ECO:0000256" key="10">
    <source>
        <dbReference type="ARBA" id="ARBA00023077"/>
    </source>
</evidence>
<dbReference type="OrthoDB" id="9760333at2"/>
<evidence type="ECO:0000256" key="13">
    <source>
        <dbReference type="ARBA" id="ARBA00023237"/>
    </source>
</evidence>
<evidence type="ECO:0000256" key="7">
    <source>
        <dbReference type="ARBA" id="ARBA00022729"/>
    </source>
</evidence>
<evidence type="ECO:0000256" key="15">
    <source>
        <dbReference type="PROSITE-ProRule" id="PRU10143"/>
    </source>
</evidence>
<keyword evidence="7 17" id="KW-0732">Signal</keyword>
<evidence type="ECO:0000256" key="2">
    <source>
        <dbReference type="ARBA" id="ARBA00009810"/>
    </source>
</evidence>
<evidence type="ECO:0000256" key="8">
    <source>
        <dbReference type="ARBA" id="ARBA00023004"/>
    </source>
</evidence>
<dbReference type="InterPro" id="IPR000531">
    <property type="entry name" value="Beta-barrel_TonB"/>
</dbReference>
<keyword evidence="5" id="KW-0410">Iron transport</keyword>
<evidence type="ECO:0000256" key="11">
    <source>
        <dbReference type="ARBA" id="ARBA00023136"/>
    </source>
</evidence>
<dbReference type="InterPro" id="IPR037066">
    <property type="entry name" value="Plug_dom_sf"/>
</dbReference>
<keyword evidence="8" id="KW-0408">Iron</keyword>
<dbReference type="PANTHER" id="PTHR32552:SF68">
    <property type="entry name" value="FERRICHROME OUTER MEMBRANE TRANSPORTER_PHAGE RECEPTOR"/>
    <property type="match status" value="1"/>
</dbReference>
<keyword evidence="21" id="KW-1185">Reference proteome</keyword>
<keyword evidence="3 14" id="KW-0813">Transport</keyword>
<dbReference type="PROSITE" id="PS00430">
    <property type="entry name" value="TONB_DEPENDENT_REC_1"/>
    <property type="match status" value="1"/>
</dbReference>
<keyword evidence="4 14" id="KW-1134">Transmembrane beta strand</keyword>